<proteinExistence type="predicted"/>
<feature type="region of interest" description="Disordered" evidence="1">
    <location>
        <begin position="390"/>
        <end position="568"/>
    </location>
</feature>
<feature type="region of interest" description="Disordered" evidence="1">
    <location>
        <begin position="738"/>
        <end position="778"/>
    </location>
</feature>
<feature type="compositionally biased region" description="Basic and acidic residues" evidence="1">
    <location>
        <begin position="486"/>
        <end position="495"/>
    </location>
</feature>
<organism evidence="3">
    <name type="scientific">Oryza sativa subsp. japonica</name>
    <name type="common">Rice</name>
    <dbReference type="NCBI Taxonomy" id="39947"/>
    <lineage>
        <taxon>Eukaryota</taxon>
        <taxon>Viridiplantae</taxon>
        <taxon>Streptophyta</taxon>
        <taxon>Embryophyta</taxon>
        <taxon>Tracheophyta</taxon>
        <taxon>Spermatophyta</taxon>
        <taxon>Magnoliopsida</taxon>
        <taxon>Liliopsida</taxon>
        <taxon>Poales</taxon>
        <taxon>Poaceae</taxon>
        <taxon>BOP clade</taxon>
        <taxon>Oryzoideae</taxon>
        <taxon>Oryzeae</taxon>
        <taxon>Oryzinae</taxon>
        <taxon>Oryza</taxon>
        <taxon>Oryza sativa</taxon>
    </lineage>
</organism>
<evidence type="ECO:0000313" key="3">
    <source>
        <dbReference type="EMBL" id="AAQ56387.1"/>
    </source>
</evidence>
<reference evidence="3" key="1">
    <citation type="journal article" date="2004" name="Nat. Genet.">
        <title>Sequencing of a rice centromere uncovers active genes.</title>
        <authorList>
            <person name="Nagaki K."/>
            <person name="Cheng Z."/>
            <person name="Ouyang S."/>
            <person name="Talbert P.B."/>
            <person name="Kim M."/>
            <person name="Jones K.M."/>
            <person name="Henikoff S."/>
            <person name="Buell C.R."/>
            <person name="Jiang J."/>
        </authorList>
    </citation>
    <scope>NUCLEOTIDE SEQUENCE</scope>
</reference>
<dbReference type="PANTHER" id="PTHR33067:SF32">
    <property type="entry name" value="ASPARTIC PEPTIDASE DDI1-TYPE DOMAIN-CONTAINING PROTEIN"/>
    <property type="match status" value="1"/>
</dbReference>
<sequence length="778" mass="85439">MAQASLFCGKPNEDANAYLQQFLEICSTYTMKGVSPDAIRLRLFPFSLHGKAKQWFYANRATINTWDKCSMAFLSKFFPMSKTKALRGRISCFQQTRDKSIPEALTSMSRDQLDTVAGGAFFLKTVRGTVDLTEKMVSNMDWSEERLQTCQRGMHTIKETEMPAAKLDLVMKRLDGHEKRPEGTVKAFDSHVTSTLVPANESGWIPGQPEPSVENVKAITMRGVRYPARIVEDVLVKIRDFFIPIDFVVLDMDTEKETLLILGRPFLSTANANIDVGTGSIRFRINGKEEKFEFQLRTEQCSMVQIKYGPNPQNIQVVEVELPKTNSLVKFMQNFLEKEKVNPRNRYWKMPVKSNILAKKLEMPAQRKPSLAPKPIKVWQLRSTTLLKRGNNSKAEYNHRTQQATPTMQTCKGNTRTEKAKPLTSSRGRGGAGKRAPPVSDTRAPVHRGPGSPRRSTDGPREPTARIGPKPIGRRRDGVAGTRAWHKADPVERRRTAARGQTTAGDGGASRQRAHGAAEEGKKEEAEGELTEGGSGGQWRWNFGGRLGKRDVERGGAQAGDADGGDGTARRWLKRREAAAGAGGSGGERWCAWLWRFEGGEGKWSGGRGAHGGCGAGEGDGAVRGERERWRGAAGVRRGAAARGLQGGCGFVHGEARGGGGNGRGEHEGALYKARGWRSWLGEAGTAGEVWRRRGVVEELTGADFHGESGGKGGGGGREPILLGLGARVPAGRRRIRRDVGGNRRPWRLRPGKPEVGGGPDRWGRRAHLSGRERGRRT</sequence>
<dbReference type="EMBL" id="AY360387">
    <property type="protein sequence ID" value="AAQ56387.1"/>
    <property type="molecule type" value="Genomic_DNA"/>
</dbReference>
<protein>
    <submittedName>
        <fullName evidence="3">Putative retrotransposon gag protein</fullName>
    </submittedName>
</protein>
<feature type="domain" description="Retrotransposon gag" evidence="2">
    <location>
        <begin position="42"/>
        <end position="109"/>
    </location>
</feature>
<dbReference type="InterPro" id="IPR005162">
    <property type="entry name" value="Retrotrans_gag_dom"/>
</dbReference>
<dbReference type="Gene3D" id="2.40.70.10">
    <property type="entry name" value="Acid Proteases"/>
    <property type="match status" value="1"/>
</dbReference>
<accession>Q6UUI4</accession>
<feature type="compositionally biased region" description="Polar residues" evidence="1">
    <location>
        <begin position="390"/>
        <end position="414"/>
    </location>
</feature>
<dbReference type="InterPro" id="IPR021109">
    <property type="entry name" value="Peptidase_aspartic_dom_sf"/>
</dbReference>
<dbReference type="Pfam" id="PF03732">
    <property type="entry name" value="Retrotrans_gag"/>
    <property type="match status" value="1"/>
</dbReference>
<evidence type="ECO:0000256" key="1">
    <source>
        <dbReference type="SAM" id="MobiDB-lite"/>
    </source>
</evidence>
<dbReference type="PANTHER" id="PTHR33067">
    <property type="entry name" value="RNA-DIRECTED DNA POLYMERASE-RELATED"/>
    <property type="match status" value="1"/>
</dbReference>
<feature type="compositionally biased region" description="Basic and acidic residues" evidence="1">
    <location>
        <begin position="516"/>
        <end position="525"/>
    </location>
</feature>
<gene>
    <name evidence="3" type="ORF">OSJNBa0003M24.8</name>
</gene>
<dbReference type="AlphaFoldDB" id="Q6UUI4"/>
<name>Q6UUI4_ORYSJ</name>
<evidence type="ECO:0000259" key="2">
    <source>
        <dbReference type="Pfam" id="PF03732"/>
    </source>
</evidence>
<feature type="compositionally biased region" description="Basic residues" evidence="1">
    <location>
        <begin position="765"/>
        <end position="778"/>
    </location>
</feature>
<feature type="compositionally biased region" description="Basic and acidic residues" evidence="1">
    <location>
        <begin position="455"/>
        <end position="464"/>
    </location>
</feature>